<keyword evidence="2 6" id="KW-0812">Transmembrane</keyword>
<proteinExistence type="inferred from homology"/>
<keyword evidence="3 6" id="KW-1133">Transmembrane helix</keyword>
<evidence type="ECO:0000256" key="3">
    <source>
        <dbReference type="ARBA" id="ARBA00022989"/>
    </source>
</evidence>
<evidence type="ECO:0000256" key="4">
    <source>
        <dbReference type="ARBA" id="ARBA00023136"/>
    </source>
</evidence>
<feature type="transmembrane region" description="Helical" evidence="6">
    <location>
        <begin position="92"/>
        <end position="113"/>
    </location>
</feature>
<dbReference type="AlphaFoldDB" id="A0AAV9TEF0"/>
<dbReference type="Proteomes" id="UP001327957">
    <property type="component" value="Unassembled WGS sequence"/>
</dbReference>
<gene>
    <name evidence="8" type="ORF">QIS74_06307</name>
</gene>
<name>A0AAV9TEF0_9PEZI</name>
<comment type="subcellular location">
    <subcellularLocation>
        <location evidence="1">Membrane</location>
        <topology evidence="1">Multi-pass membrane protein</topology>
    </subcellularLocation>
</comment>
<dbReference type="InterPro" id="IPR052337">
    <property type="entry name" value="SAT4-like"/>
</dbReference>
<evidence type="ECO:0000256" key="6">
    <source>
        <dbReference type="SAM" id="Phobius"/>
    </source>
</evidence>
<keyword evidence="9" id="KW-1185">Reference proteome</keyword>
<reference evidence="8 9" key="1">
    <citation type="submission" date="2023-04" db="EMBL/GenBank/DDBJ databases">
        <title>Colletotrichum tabacum stain YC1 causing leaf anthracnose on Nicotiana tabacum(L.) cv.</title>
        <authorList>
            <person name="Ji Z."/>
            <person name="Wang M."/>
            <person name="Zhang J."/>
            <person name="Wang N."/>
            <person name="Zhou Z."/>
        </authorList>
    </citation>
    <scope>NUCLEOTIDE SEQUENCE [LARGE SCALE GENOMIC DNA]</scope>
    <source>
        <strain evidence="8 9">YC1</strain>
    </source>
</reference>
<dbReference type="GO" id="GO:0016020">
    <property type="term" value="C:membrane"/>
    <property type="evidence" value="ECO:0007669"/>
    <property type="project" value="UniProtKB-SubCell"/>
</dbReference>
<dbReference type="EMBL" id="JASAOK010000033">
    <property type="protein sequence ID" value="KAK6218427.1"/>
    <property type="molecule type" value="Genomic_DNA"/>
</dbReference>
<accession>A0AAV9TEF0</accession>
<feature type="transmembrane region" description="Helical" evidence="6">
    <location>
        <begin position="13"/>
        <end position="33"/>
    </location>
</feature>
<feature type="domain" description="Rhodopsin" evidence="7">
    <location>
        <begin position="22"/>
        <end position="263"/>
    </location>
</feature>
<feature type="transmembrane region" description="Helical" evidence="6">
    <location>
        <begin position="172"/>
        <end position="193"/>
    </location>
</feature>
<comment type="caution">
    <text evidence="8">The sequence shown here is derived from an EMBL/GenBank/DDBJ whole genome shotgun (WGS) entry which is preliminary data.</text>
</comment>
<evidence type="ECO:0000256" key="1">
    <source>
        <dbReference type="ARBA" id="ARBA00004141"/>
    </source>
</evidence>
<organism evidence="8 9">
    <name type="scientific">Colletotrichum tabaci</name>
    <dbReference type="NCBI Taxonomy" id="1209068"/>
    <lineage>
        <taxon>Eukaryota</taxon>
        <taxon>Fungi</taxon>
        <taxon>Dikarya</taxon>
        <taxon>Ascomycota</taxon>
        <taxon>Pezizomycotina</taxon>
        <taxon>Sordariomycetes</taxon>
        <taxon>Hypocreomycetidae</taxon>
        <taxon>Glomerellales</taxon>
        <taxon>Glomerellaceae</taxon>
        <taxon>Colletotrichum</taxon>
        <taxon>Colletotrichum destructivum species complex</taxon>
    </lineage>
</organism>
<evidence type="ECO:0000256" key="2">
    <source>
        <dbReference type="ARBA" id="ARBA00022692"/>
    </source>
</evidence>
<dbReference type="PANTHER" id="PTHR33048:SF2">
    <property type="entry name" value="SRPK"/>
    <property type="match status" value="1"/>
</dbReference>
<sequence>MATPFQVEAWTEYAIGMLVLLIRIVYRTSIVGTNWEGDDYFAVIAVFFWTGELVMLELIGQYGSITGMNDALALTLSDQQKERIVIGSKCLVAGWVLYVTLIWCLKACMLFLYRRLTLNLQQQKMVLITAVACVLCYVATILVILTRCMPFHKNWQIYPYPGDACALNIPNYIALAITNVTTDIMILYIPLPLLWSVQMPLARKIICTMWLCTGVFIIIATLLRCILCLQDAESINLGTIWSIRETFVGILAVNAPVLGPWIAKNASAVRSRASKNRSKTGGDPDSASHIVTIGAKDSTHRLERLGKDGRSLRGLGWTEIDNDSEERIMETQNDVSVSAKRSDEVVGNGPTIHVKTTFEVSRLA</sequence>
<keyword evidence="4 6" id="KW-0472">Membrane</keyword>
<evidence type="ECO:0000313" key="8">
    <source>
        <dbReference type="EMBL" id="KAK6218427.1"/>
    </source>
</evidence>
<evidence type="ECO:0000313" key="9">
    <source>
        <dbReference type="Proteomes" id="UP001327957"/>
    </source>
</evidence>
<comment type="similarity">
    <text evidence="5">Belongs to the SAT4 family.</text>
</comment>
<dbReference type="InterPro" id="IPR049326">
    <property type="entry name" value="Rhodopsin_dom_fungi"/>
</dbReference>
<feature type="transmembrane region" description="Helical" evidence="6">
    <location>
        <begin position="40"/>
        <end position="59"/>
    </location>
</feature>
<dbReference type="PANTHER" id="PTHR33048">
    <property type="entry name" value="PTH11-LIKE INTEGRAL MEMBRANE PROTEIN (AFU_ORTHOLOGUE AFUA_5G11245)"/>
    <property type="match status" value="1"/>
</dbReference>
<evidence type="ECO:0000256" key="5">
    <source>
        <dbReference type="ARBA" id="ARBA00038359"/>
    </source>
</evidence>
<evidence type="ECO:0000259" key="7">
    <source>
        <dbReference type="Pfam" id="PF20684"/>
    </source>
</evidence>
<feature type="transmembrane region" description="Helical" evidence="6">
    <location>
        <begin position="205"/>
        <end position="223"/>
    </location>
</feature>
<feature type="transmembrane region" description="Helical" evidence="6">
    <location>
        <begin position="125"/>
        <end position="152"/>
    </location>
</feature>
<dbReference type="Pfam" id="PF20684">
    <property type="entry name" value="Fung_rhodopsin"/>
    <property type="match status" value="1"/>
</dbReference>
<protein>
    <recommendedName>
        <fullName evidence="7">Rhodopsin domain-containing protein</fullName>
    </recommendedName>
</protein>